<keyword evidence="2" id="KW-0812">Transmembrane</keyword>
<evidence type="ECO:0000256" key="1">
    <source>
        <dbReference type="SAM" id="MobiDB-lite"/>
    </source>
</evidence>
<feature type="compositionally biased region" description="Low complexity" evidence="1">
    <location>
        <begin position="10"/>
        <end position="27"/>
    </location>
</feature>
<proteinExistence type="predicted"/>
<dbReference type="EMBL" id="AMYB01000008">
    <property type="protein sequence ID" value="OAC99550.1"/>
    <property type="molecule type" value="Genomic_DNA"/>
</dbReference>
<feature type="transmembrane region" description="Helical" evidence="2">
    <location>
        <begin position="218"/>
        <end position="235"/>
    </location>
</feature>
<reference evidence="3 4" key="1">
    <citation type="submission" date="2015-06" db="EMBL/GenBank/DDBJ databases">
        <title>Expansion of signal transduction pathways in fungi by whole-genome duplication.</title>
        <authorList>
            <consortium name="DOE Joint Genome Institute"/>
            <person name="Corrochano L.M."/>
            <person name="Kuo A."/>
            <person name="Marcet-Houben M."/>
            <person name="Polaino S."/>
            <person name="Salamov A."/>
            <person name="Villalobos J.M."/>
            <person name="Alvarez M.I."/>
            <person name="Avalos J."/>
            <person name="Benito E.P."/>
            <person name="Benoit I."/>
            <person name="Burger G."/>
            <person name="Camino L.P."/>
            <person name="Canovas D."/>
            <person name="Cerda-Olmedo E."/>
            <person name="Cheng J.-F."/>
            <person name="Dominguez A."/>
            <person name="Elias M."/>
            <person name="Eslava A.P."/>
            <person name="Glaser F."/>
            <person name="Grimwood J."/>
            <person name="Gutierrez G."/>
            <person name="Heitman J."/>
            <person name="Henrissat B."/>
            <person name="Iturriaga E.A."/>
            <person name="Lang B.F."/>
            <person name="Lavin J.L."/>
            <person name="Lee S."/>
            <person name="Li W."/>
            <person name="Lindquist E."/>
            <person name="Lopez-Garcia S."/>
            <person name="Luque E.M."/>
            <person name="Marcos A.T."/>
            <person name="Martin J."/>
            <person name="Mccluskey K."/>
            <person name="Medina H.R."/>
            <person name="Miralles-Duran A."/>
            <person name="Miyazaki A."/>
            <person name="Munoz-Torres E."/>
            <person name="Oguiza J.A."/>
            <person name="Ohm R."/>
            <person name="Olmedo M."/>
            <person name="Orejas M."/>
            <person name="Ortiz-Castellanos L."/>
            <person name="Pisabarro A.G."/>
            <person name="Rodriguez-Romero J."/>
            <person name="Ruiz-Herrera J."/>
            <person name="Ruiz-Vazquez R."/>
            <person name="Sanz C."/>
            <person name="Schackwitz W."/>
            <person name="Schmutz J."/>
            <person name="Shahriari M."/>
            <person name="Shelest E."/>
            <person name="Silva-Franco F."/>
            <person name="Soanes D."/>
            <person name="Syed K."/>
            <person name="Tagua V.G."/>
            <person name="Talbot N.J."/>
            <person name="Thon M."/>
            <person name="De Vries R.P."/>
            <person name="Wiebenga A."/>
            <person name="Yadav J.S."/>
            <person name="Braun E.L."/>
            <person name="Baker S."/>
            <person name="Garre V."/>
            <person name="Horwitz B."/>
            <person name="Torres-Martinez S."/>
            <person name="Idnurm A."/>
            <person name="Herrera-Estrella A."/>
            <person name="Gabaldon T."/>
            <person name="Grigoriev I.V."/>
        </authorList>
    </citation>
    <scope>NUCLEOTIDE SEQUENCE [LARGE SCALE GENOMIC DNA]</scope>
    <source>
        <strain evidence="3 4">CBS 277.49</strain>
    </source>
</reference>
<feature type="region of interest" description="Disordered" evidence="1">
    <location>
        <begin position="1"/>
        <end position="87"/>
    </location>
</feature>
<keyword evidence="2" id="KW-1133">Transmembrane helix</keyword>
<comment type="caution">
    <text evidence="3">The sequence shown here is derived from an EMBL/GenBank/DDBJ whole genome shotgun (WGS) entry which is preliminary data.</text>
</comment>
<organism evidence="3 4">
    <name type="scientific">Mucor lusitanicus CBS 277.49</name>
    <dbReference type="NCBI Taxonomy" id="747725"/>
    <lineage>
        <taxon>Eukaryota</taxon>
        <taxon>Fungi</taxon>
        <taxon>Fungi incertae sedis</taxon>
        <taxon>Mucoromycota</taxon>
        <taxon>Mucoromycotina</taxon>
        <taxon>Mucoromycetes</taxon>
        <taxon>Mucorales</taxon>
        <taxon>Mucorineae</taxon>
        <taxon>Mucoraceae</taxon>
        <taxon>Mucor</taxon>
    </lineage>
</organism>
<evidence type="ECO:0000256" key="2">
    <source>
        <dbReference type="SAM" id="Phobius"/>
    </source>
</evidence>
<name>A0A168I4T6_MUCCL</name>
<feature type="compositionally biased region" description="Low complexity" evidence="1">
    <location>
        <begin position="35"/>
        <end position="53"/>
    </location>
</feature>
<accession>A0A168I4T6</accession>
<dbReference type="Proteomes" id="UP000077051">
    <property type="component" value="Unassembled WGS sequence"/>
</dbReference>
<sequence length="276" mass="31761">MPQSQMKSAKSQNQQPQQQEKQQQPSQEQHRADEATTSSSVAAAAVDLSSPAPMASTTPRAAVAKRKKSNGLKETKAATKKRYQETQNLKKRLNRLMEKAHAIFRTTRGVKRFMLYFLFEEVEQLMHRHRDVFAGIATELDLYQVSYWFCHQLVINGTTLDFEHGALPGSGDSLLRHVPALFTFLQDKHVDPTVLRVSPCLVVQKQYQKWMEDPTDRINFAGIIASFLALFLSFTDEFDDEMFYRFEQDAEEDDCIESLAMREVEERYQLNDENNA</sequence>
<dbReference type="AlphaFoldDB" id="A0A168I4T6"/>
<evidence type="ECO:0000313" key="4">
    <source>
        <dbReference type="Proteomes" id="UP000077051"/>
    </source>
</evidence>
<gene>
    <name evidence="3" type="ORF">MUCCIDRAFT_166970</name>
</gene>
<protein>
    <submittedName>
        <fullName evidence="3">Uncharacterized protein</fullName>
    </submittedName>
</protein>
<dbReference type="VEuPathDB" id="FungiDB:MUCCIDRAFT_166970"/>
<keyword evidence="2" id="KW-0472">Membrane</keyword>
<evidence type="ECO:0000313" key="3">
    <source>
        <dbReference type="EMBL" id="OAC99550.1"/>
    </source>
</evidence>
<keyword evidence="4" id="KW-1185">Reference proteome</keyword>